<dbReference type="STRING" id="320778.ABT57_07175"/>
<dbReference type="InterPro" id="IPR004360">
    <property type="entry name" value="Glyas_Fos-R_dOase_dom"/>
</dbReference>
<evidence type="ECO:0000313" key="2">
    <source>
        <dbReference type="EMBL" id="KLV10331.1"/>
    </source>
</evidence>
<gene>
    <name evidence="2" type="ORF">ABT57_07175</name>
</gene>
<dbReference type="AlphaFoldDB" id="A0A0J1HFE3"/>
<dbReference type="Gene3D" id="3.10.180.10">
    <property type="entry name" value="2,3-Dihydroxybiphenyl 1,2-Dioxygenase, domain 1"/>
    <property type="match status" value="1"/>
</dbReference>
<dbReference type="CDD" id="cd07262">
    <property type="entry name" value="VOC_like"/>
    <property type="match status" value="1"/>
</dbReference>
<organism evidence="2 3">
    <name type="scientific">Photobacterium ganghwense</name>
    <dbReference type="NCBI Taxonomy" id="320778"/>
    <lineage>
        <taxon>Bacteria</taxon>
        <taxon>Pseudomonadati</taxon>
        <taxon>Pseudomonadota</taxon>
        <taxon>Gammaproteobacteria</taxon>
        <taxon>Vibrionales</taxon>
        <taxon>Vibrionaceae</taxon>
        <taxon>Photobacterium</taxon>
    </lineage>
</organism>
<dbReference type="EMBL" id="LDOU01000006">
    <property type="protein sequence ID" value="KLV10331.1"/>
    <property type="molecule type" value="Genomic_DNA"/>
</dbReference>
<dbReference type="PROSITE" id="PS51819">
    <property type="entry name" value="VOC"/>
    <property type="match status" value="1"/>
</dbReference>
<proteinExistence type="predicted"/>
<reference evidence="2 3" key="1">
    <citation type="submission" date="2015-05" db="EMBL/GenBank/DDBJ databases">
        <title>Photobacterium galathea sp. nov.</title>
        <authorList>
            <person name="Machado H."/>
            <person name="Gram L."/>
        </authorList>
    </citation>
    <scope>NUCLEOTIDE SEQUENCE [LARGE SCALE GENOMIC DNA]</scope>
    <source>
        <strain evidence="2 3">DSM 22954</strain>
    </source>
</reference>
<sequence length="127" mass="13841">MFSHVFVGSNDLEKSKHFYDAIFGALGYRSGVSVGDERYVYSNDKGFFAITRPIDGQPATSANGSTIGFYAKTQEAVDNWHAAGVENGGMSIEEPPGVRDTPFGAIYLAYLRDPDGNKLCAMYRVQA</sequence>
<dbReference type="Pfam" id="PF00903">
    <property type="entry name" value="Glyoxalase"/>
    <property type="match status" value="1"/>
</dbReference>
<dbReference type="PATRIC" id="fig|320778.3.peg.1550"/>
<dbReference type="InterPro" id="IPR029068">
    <property type="entry name" value="Glyas_Bleomycin-R_OHBP_Dase"/>
</dbReference>
<name>A0A0J1HFE3_9GAMM</name>
<evidence type="ECO:0000259" key="1">
    <source>
        <dbReference type="PROSITE" id="PS51819"/>
    </source>
</evidence>
<dbReference type="OrthoDB" id="9800438at2"/>
<dbReference type="Proteomes" id="UP000035909">
    <property type="component" value="Unassembled WGS sequence"/>
</dbReference>
<comment type="caution">
    <text evidence="2">The sequence shown here is derived from an EMBL/GenBank/DDBJ whole genome shotgun (WGS) entry which is preliminary data.</text>
</comment>
<dbReference type="PANTHER" id="PTHR35006">
    <property type="entry name" value="GLYOXALASE FAMILY PROTEIN (AFU_ORTHOLOGUE AFUA_5G14830)"/>
    <property type="match status" value="1"/>
</dbReference>
<dbReference type="RefSeq" id="WP_047884494.1">
    <property type="nucleotide sequence ID" value="NZ_CP071326.1"/>
</dbReference>
<dbReference type="InterPro" id="IPR037523">
    <property type="entry name" value="VOC_core"/>
</dbReference>
<keyword evidence="3" id="KW-1185">Reference proteome</keyword>
<protein>
    <submittedName>
        <fullName evidence="2">Glyoxalase</fullName>
    </submittedName>
</protein>
<dbReference type="SUPFAM" id="SSF54593">
    <property type="entry name" value="Glyoxalase/Bleomycin resistance protein/Dihydroxybiphenyl dioxygenase"/>
    <property type="match status" value="1"/>
</dbReference>
<evidence type="ECO:0000313" key="3">
    <source>
        <dbReference type="Proteomes" id="UP000035909"/>
    </source>
</evidence>
<accession>A0A0J1HFE3</accession>
<dbReference type="PANTHER" id="PTHR35006:SF1">
    <property type="entry name" value="BLL2941 PROTEIN"/>
    <property type="match status" value="1"/>
</dbReference>
<feature type="domain" description="VOC" evidence="1">
    <location>
        <begin position="1"/>
        <end position="124"/>
    </location>
</feature>